<proteinExistence type="inferred from homology"/>
<sequence length="368" mass="38696">MAGAVANGYSDPKPSVGDKFEWQPTFDALLEQTATTNIVDADWSILKDMIKHKLAETITNFLAMGPPWPLAPEDALQARERAYDTLDSFGGAPFTIQRLCELTLYPRRQYTSLPKYLRAVNRVLSVTSEQSAFPEDAVDAAAPPLASTSATTLDMTLGLVGQGLIHPPIPPSSSASPSPSSSPIATRRPSASPSLSGSPRSSPQVVPLLSPIPWLRSSKSDTQSENGDVDPLHLSSPPPPQQQHPPTALPSTAAAGSELHLDVTVPDVASHSETATPTGGLVDEVDPGSGGAETAEPVALSSAMSLSPERERSTADMTSGEPSQGAADGGSDGAERSTASLQERFTRASSPKVEMPLDPEEADERMKE</sequence>
<dbReference type="OrthoDB" id="341898at2759"/>
<dbReference type="PANTHER" id="PTHR16487">
    <property type="entry name" value="PPP4R2-RELATED PROTEIN"/>
    <property type="match status" value="1"/>
</dbReference>
<dbReference type="PANTHER" id="PTHR16487:SF0">
    <property type="entry name" value="PROTEIN PHOSPHATASE 4 REGULATORY SUBUNIT 2-RELATED"/>
    <property type="match status" value="1"/>
</dbReference>
<evidence type="ECO:0000256" key="2">
    <source>
        <dbReference type="SAM" id="MobiDB-lite"/>
    </source>
</evidence>
<feature type="region of interest" description="Disordered" evidence="2">
    <location>
        <begin position="164"/>
        <end position="253"/>
    </location>
</feature>
<gene>
    <name evidence="3" type="ORF">C6P46_000649</name>
</gene>
<comment type="similarity">
    <text evidence="1">Belongs to the PPP4R2 family.</text>
</comment>
<dbReference type="AlphaFoldDB" id="A0A9P6W8F7"/>
<evidence type="ECO:0008006" key="5">
    <source>
        <dbReference type="Google" id="ProtNLM"/>
    </source>
</evidence>
<keyword evidence="4" id="KW-1185">Reference proteome</keyword>
<feature type="compositionally biased region" description="Polar residues" evidence="2">
    <location>
        <begin position="337"/>
        <end position="349"/>
    </location>
</feature>
<evidence type="ECO:0000313" key="4">
    <source>
        <dbReference type="Proteomes" id="UP000777482"/>
    </source>
</evidence>
<dbReference type="GO" id="GO:0005634">
    <property type="term" value="C:nucleus"/>
    <property type="evidence" value="ECO:0007669"/>
    <property type="project" value="TreeGrafter"/>
</dbReference>
<evidence type="ECO:0000256" key="1">
    <source>
        <dbReference type="ARBA" id="ARBA00009207"/>
    </source>
</evidence>
<accession>A0A9P6W8F7</accession>
<evidence type="ECO:0000313" key="3">
    <source>
        <dbReference type="EMBL" id="KAG0665023.1"/>
    </source>
</evidence>
<dbReference type="GO" id="GO:0005737">
    <property type="term" value="C:cytoplasm"/>
    <property type="evidence" value="ECO:0007669"/>
    <property type="project" value="TreeGrafter"/>
</dbReference>
<feature type="compositionally biased region" description="Low complexity" evidence="2">
    <location>
        <begin position="172"/>
        <end position="203"/>
    </location>
</feature>
<comment type="caution">
    <text evidence="3">The sequence shown here is derived from an EMBL/GenBank/DDBJ whole genome shotgun (WGS) entry which is preliminary data.</text>
</comment>
<dbReference type="Proteomes" id="UP000777482">
    <property type="component" value="Unassembled WGS sequence"/>
</dbReference>
<dbReference type="GO" id="GO:0030289">
    <property type="term" value="C:protein phosphatase 4 complex"/>
    <property type="evidence" value="ECO:0007669"/>
    <property type="project" value="InterPro"/>
</dbReference>
<organism evidence="3 4">
    <name type="scientific">Rhodotorula mucilaginosa</name>
    <name type="common">Yeast</name>
    <name type="synonym">Rhodotorula rubra</name>
    <dbReference type="NCBI Taxonomy" id="5537"/>
    <lineage>
        <taxon>Eukaryota</taxon>
        <taxon>Fungi</taxon>
        <taxon>Dikarya</taxon>
        <taxon>Basidiomycota</taxon>
        <taxon>Pucciniomycotina</taxon>
        <taxon>Microbotryomycetes</taxon>
        <taxon>Sporidiobolales</taxon>
        <taxon>Sporidiobolaceae</taxon>
        <taxon>Rhodotorula</taxon>
    </lineage>
</organism>
<dbReference type="EMBL" id="PUHQ01000011">
    <property type="protein sequence ID" value="KAG0665023.1"/>
    <property type="molecule type" value="Genomic_DNA"/>
</dbReference>
<feature type="region of interest" description="Disordered" evidence="2">
    <location>
        <begin position="270"/>
        <end position="368"/>
    </location>
</feature>
<dbReference type="Pfam" id="PF09184">
    <property type="entry name" value="PPP4R2"/>
    <property type="match status" value="1"/>
</dbReference>
<feature type="compositionally biased region" description="Acidic residues" evidence="2">
    <location>
        <begin position="357"/>
        <end position="368"/>
    </location>
</feature>
<name>A0A9P6W8F7_RHOMI</name>
<reference evidence="3 4" key="1">
    <citation type="submission" date="2020-11" db="EMBL/GenBank/DDBJ databases">
        <title>Kefir isolates.</title>
        <authorList>
            <person name="Marcisauskas S."/>
            <person name="Kim Y."/>
            <person name="Blasche S."/>
        </authorList>
    </citation>
    <scope>NUCLEOTIDE SEQUENCE [LARGE SCALE GENOMIC DNA]</scope>
    <source>
        <strain evidence="3 4">KR</strain>
    </source>
</reference>
<dbReference type="InterPro" id="IPR015267">
    <property type="entry name" value="PPP4R2"/>
</dbReference>
<dbReference type="GO" id="GO:0019888">
    <property type="term" value="F:protein phosphatase regulator activity"/>
    <property type="evidence" value="ECO:0007669"/>
    <property type="project" value="InterPro"/>
</dbReference>
<protein>
    <recommendedName>
        <fullName evidence="5">Serine/threonine-protein phosphatase 4 regulatory subunit 2</fullName>
    </recommendedName>
</protein>